<dbReference type="RefSeq" id="WP_174589036.1">
    <property type="nucleotide sequence ID" value="NZ_ASQP01000153.1"/>
</dbReference>
<comment type="similarity">
    <text evidence="1">Belongs to the ATP-dependent DNA ligase family.</text>
</comment>
<evidence type="ECO:0000256" key="2">
    <source>
        <dbReference type="ARBA" id="ARBA00022598"/>
    </source>
</evidence>
<dbReference type="PROSITE" id="PS00697">
    <property type="entry name" value="DNA_LIGASE_A1"/>
    <property type="match status" value="1"/>
</dbReference>
<dbReference type="AlphaFoldDB" id="A0A1R1SMJ0"/>
<evidence type="ECO:0000259" key="3">
    <source>
        <dbReference type="Pfam" id="PF01068"/>
    </source>
</evidence>
<comment type="caution">
    <text evidence="4">The sequence shown here is derived from an EMBL/GenBank/DDBJ whole genome shotgun (WGS) entry which is preliminary data.</text>
</comment>
<dbReference type="CDD" id="cd07905">
    <property type="entry name" value="Adenylation_DNA_ligase_LigC"/>
    <property type="match status" value="1"/>
</dbReference>
<dbReference type="Pfam" id="PF01068">
    <property type="entry name" value="DNA_ligase_A_M"/>
    <property type="match status" value="1"/>
</dbReference>
<proteinExistence type="inferred from homology"/>
<organism evidence="4 5">
    <name type="scientific">Streptomyces sparsogenes DSM 40356</name>
    <dbReference type="NCBI Taxonomy" id="1331668"/>
    <lineage>
        <taxon>Bacteria</taxon>
        <taxon>Bacillati</taxon>
        <taxon>Actinomycetota</taxon>
        <taxon>Actinomycetes</taxon>
        <taxon>Kitasatosporales</taxon>
        <taxon>Streptomycetaceae</taxon>
        <taxon>Streptomyces</taxon>
    </lineage>
</organism>
<dbReference type="EMBL" id="ASQP01000153">
    <property type="protein sequence ID" value="OMI39528.1"/>
    <property type="molecule type" value="Genomic_DNA"/>
</dbReference>
<keyword evidence="2 4" id="KW-0436">Ligase</keyword>
<dbReference type="GO" id="GO:0005524">
    <property type="term" value="F:ATP binding"/>
    <property type="evidence" value="ECO:0007669"/>
    <property type="project" value="InterPro"/>
</dbReference>
<reference evidence="4 5" key="1">
    <citation type="submission" date="2013-05" db="EMBL/GenBank/DDBJ databases">
        <title>Genome sequence of Streptomyces sparsogenes DSM 40356.</title>
        <authorList>
            <person name="Coyne S."/>
            <person name="Seebeck F.P."/>
        </authorList>
    </citation>
    <scope>NUCLEOTIDE SEQUENCE [LARGE SCALE GENOMIC DNA]</scope>
    <source>
        <strain evidence="4 5">DSM 40356</strain>
    </source>
</reference>
<dbReference type="InterPro" id="IPR044119">
    <property type="entry name" value="Adenylation_LigC-like"/>
</dbReference>
<dbReference type="GO" id="GO:0003910">
    <property type="term" value="F:DNA ligase (ATP) activity"/>
    <property type="evidence" value="ECO:0007669"/>
    <property type="project" value="InterPro"/>
</dbReference>
<dbReference type="InterPro" id="IPR050191">
    <property type="entry name" value="ATP-dep_DNA_ligase"/>
</dbReference>
<dbReference type="GO" id="GO:0006310">
    <property type="term" value="P:DNA recombination"/>
    <property type="evidence" value="ECO:0007669"/>
    <property type="project" value="InterPro"/>
</dbReference>
<evidence type="ECO:0000313" key="5">
    <source>
        <dbReference type="Proteomes" id="UP000186168"/>
    </source>
</evidence>
<dbReference type="Gene3D" id="3.30.470.30">
    <property type="entry name" value="DNA ligase/mRNA capping enzyme"/>
    <property type="match status" value="1"/>
</dbReference>
<dbReference type="InterPro" id="IPR012310">
    <property type="entry name" value="DNA_ligase_ATP-dep_cent"/>
</dbReference>
<dbReference type="PANTHER" id="PTHR45674:SF4">
    <property type="entry name" value="DNA LIGASE 1"/>
    <property type="match status" value="1"/>
</dbReference>
<sequence length="316" mass="34289">MIPHWDPPSRLPLLPPVEVALARPVQAFPDPAGRRLAYEPKFDGHRVLIFRTEDDVLLQARSGRIVTTAFPDLRDAAERLPAGTVLDGEVVVWTGGRTDFAAVQKRAAATRARAARLARELPASYAAFDLLAAGDQDLRPLAYERRRARLVALLEPYGPPLQPVPMTTDPELAATWYDSLPGIGVEGLVIKSLGQPYRAGRHWWKLRHSETREAVVVGVVGPRHHPRSLALVLPGDDDPVVSTPLSPAVRAQISAALRGLPAAPEPVAAGPAPTAKDMVGTEISYRPVTPELTVEVRQDSTARHAATTVMRLRGPE</sequence>
<protein>
    <submittedName>
        <fullName evidence="4">ATP dependent DNA ligase</fullName>
    </submittedName>
</protein>
<dbReference type="GO" id="GO:0006281">
    <property type="term" value="P:DNA repair"/>
    <property type="evidence" value="ECO:0007669"/>
    <property type="project" value="InterPro"/>
</dbReference>
<evidence type="ECO:0000256" key="1">
    <source>
        <dbReference type="ARBA" id="ARBA00007572"/>
    </source>
</evidence>
<keyword evidence="5" id="KW-1185">Reference proteome</keyword>
<feature type="domain" description="ATP-dependent DNA ligase family profile" evidence="3">
    <location>
        <begin position="33"/>
        <end position="206"/>
    </location>
</feature>
<dbReference type="STRING" id="67365.GCA_001704635_06972"/>
<gene>
    <name evidence="4" type="ORF">SPAR_10392</name>
</gene>
<dbReference type="InterPro" id="IPR016059">
    <property type="entry name" value="DNA_ligase_ATP-dep_CS"/>
</dbReference>
<dbReference type="SUPFAM" id="SSF56091">
    <property type="entry name" value="DNA ligase/mRNA capping enzyme, catalytic domain"/>
    <property type="match status" value="1"/>
</dbReference>
<dbReference type="PANTHER" id="PTHR45674">
    <property type="entry name" value="DNA LIGASE 1/3 FAMILY MEMBER"/>
    <property type="match status" value="1"/>
</dbReference>
<accession>A0A1R1SMJ0</accession>
<evidence type="ECO:0000313" key="4">
    <source>
        <dbReference type="EMBL" id="OMI39528.1"/>
    </source>
</evidence>
<name>A0A1R1SMJ0_9ACTN</name>
<dbReference type="GeneID" id="96744470"/>
<dbReference type="Proteomes" id="UP000186168">
    <property type="component" value="Unassembled WGS sequence"/>
</dbReference>